<feature type="domain" description="Zinc-ribbon" evidence="2">
    <location>
        <begin position="45"/>
        <end position="66"/>
    </location>
</feature>
<protein>
    <recommendedName>
        <fullName evidence="2">Zinc-ribbon domain-containing protein</fullName>
    </recommendedName>
</protein>
<gene>
    <name evidence="3" type="ORF">LC0644_0077</name>
</gene>
<dbReference type="Proteomes" id="UP000032552">
    <property type="component" value="Unassembled WGS sequence"/>
</dbReference>
<evidence type="ECO:0000259" key="2">
    <source>
        <dbReference type="Pfam" id="PF13240"/>
    </source>
</evidence>
<sequence>MIDFADLMIVFAIFTVVFISTFLISWITSSLVSKHRTAKNLNLLCPNCGASVSNKSKFCTNCGAKLNFKSTILIRNDPIYIAYRIALRFSIFITGTLLLLVLTIRRFS</sequence>
<feature type="transmembrane region" description="Helical" evidence="1">
    <location>
        <begin position="85"/>
        <end position="104"/>
    </location>
</feature>
<comment type="caution">
    <text evidence="3">The sequence shown here is derived from an EMBL/GenBank/DDBJ whole genome shotgun (WGS) entry which is preliminary data.</text>
</comment>
<dbReference type="Pfam" id="PF13240">
    <property type="entry name" value="Zn_Ribbon_1"/>
    <property type="match status" value="1"/>
</dbReference>
<dbReference type="InterPro" id="IPR026870">
    <property type="entry name" value="Zinc_ribbon_dom"/>
</dbReference>
<evidence type="ECO:0000313" key="4">
    <source>
        <dbReference type="Proteomes" id="UP000032552"/>
    </source>
</evidence>
<organism evidence="3 4">
    <name type="scientific">Lacticaseibacillus paracasei NRIC 0644</name>
    <dbReference type="NCBI Taxonomy" id="1435038"/>
    <lineage>
        <taxon>Bacteria</taxon>
        <taxon>Bacillati</taxon>
        <taxon>Bacillota</taxon>
        <taxon>Bacilli</taxon>
        <taxon>Lactobacillales</taxon>
        <taxon>Lactobacillaceae</taxon>
        <taxon>Lacticaseibacillus</taxon>
    </lineage>
</organism>
<evidence type="ECO:0000256" key="1">
    <source>
        <dbReference type="SAM" id="Phobius"/>
    </source>
</evidence>
<accession>A0A0C9Q9V7</accession>
<feature type="transmembrane region" description="Helical" evidence="1">
    <location>
        <begin position="7"/>
        <end position="27"/>
    </location>
</feature>
<name>A0A0C9Q9V7_LACPA</name>
<proteinExistence type="predicted"/>
<reference evidence="4" key="1">
    <citation type="submission" date="2014-05" db="EMBL/GenBank/DDBJ databases">
        <title>Whole genome sequencing of Lactobacillus casei NRIC0644.</title>
        <authorList>
            <person name="Atarashi H."/>
            <person name="Yoshida Y."/>
            <person name="Fujimura S."/>
            <person name="Tanaka N."/>
            <person name="Shiwa Y."/>
            <person name="Yoshikawa H."/>
            <person name="Okada S."/>
            <person name="Nakagawa J."/>
        </authorList>
    </citation>
    <scope>NUCLEOTIDE SEQUENCE [LARGE SCALE GENOMIC DNA]</scope>
    <source>
        <strain evidence="4">NRIC0644</strain>
    </source>
</reference>
<keyword evidence="1" id="KW-0472">Membrane</keyword>
<keyword evidence="1" id="KW-0812">Transmembrane</keyword>
<dbReference type="EMBL" id="BAYM01000008">
    <property type="protein sequence ID" value="GAN35488.1"/>
    <property type="molecule type" value="Genomic_DNA"/>
</dbReference>
<evidence type="ECO:0000313" key="3">
    <source>
        <dbReference type="EMBL" id="GAN35488.1"/>
    </source>
</evidence>
<keyword evidence="1" id="KW-1133">Transmembrane helix</keyword>
<dbReference type="AlphaFoldDB" id="A0A0C9Q9V7"/>